<keyword evidence="2" id="KW-1185">Reference proteome</keyword>
<reference evidence="1 2" key="1">
    <citation type="journal article" date="2019" name="Sci. Rep.">
        <title>Orb-weaving spider Araneus ventricosus genome elucidates the spidroin gene catalogue.</title>
        <authorList>
            <person name="Kono N."/>
            <person name="Nakamura H."/>
            <person name="Ohtoshi R."/>
            <person name="Moran D.A.P."/>
            <person name="Shinohara A."/>
            <person name="Yoshida Y."/>
            <person name="Fujiwara M."/>
            <person name="Mori M."/>
            <person name="Tomita M."/>
            <person name="Arakawa K."/>
        </authorList>
    </citation>
    <scope>NUCLEOTIDE SEQUENCE [LARGE SCALE GENOMIC DNA]</scope>
</reference>
<comment type="caution">
    <text evidence="1">The sequence shown here is derived from an EMBL/GenBank/DDBJ whole genome shotgun (WGS) entry which is preliminary data.</text>
</comment>
<sequence>MALISTVYRRSNCRFISSSGFEKQNQRRSYRVVFFPFSRQLDSLTSLAVAAPSTGTRLRLVAHSIVTKIVWWVYGESSPKIWITENDVLFNEYSRKLEAQVSGKELRFHKLATQADSKSLITKEITLQ</sequence>
<evidence type="ECO:0000313" key="1">
    <source>
        <dbReference type="EMBL" id="GBO07486.1"/>
    </source>
</evidence>
<accession>A0A4Y2U722</accession>
<evidence type="ECO:0000313" key="2">
    <source>
        <dbReference type="Proteomes" id="UP000499080"/>
    </source>
</evidence>
<gene>
    <name evidence="1" type="ORF">AVEN_116251_1</name>
</gene>
<organism evidence="1 2">
    <name type="scientific">Araneus ventricosus</name>
    <name type="common">Orbweaver spider</name>
    <name type="synonym">Epeira ventricosa</name>
    <dbReference type="NCBI Taxonomy" id="182803"/>
    <lineage>
        <taxon>Eukaryota</taxon>
        <taxon>Metazoa</taxon>
        <taxon>Ecdysozoa</taxon>
        <taxon>Arthropoda</taxon>
        <taxon>Chelicerata</taxon>
        <taxon>Arachnida</taxon>
        <taxon>Araneae</taxon>
        <taxon>Araneomorphae</taxon>
        <taxon>Entelegynae</taxon>
        <taxon>Araneoidea</taxon>
        <taxon>Araneidae</taxon>
        <taxon>Araneus</taxon>
    </lineage>
</organism>
<dbReference type="AlphaFoldDB" id="A0A4Y2U722"/>
<proteinExistence type="predicted"/>
<name>A0A4Y2U722_ARAVE</name>
<dbReference type="EMBL" id="BGPR01033519">
    <property type="protein sequence ID" value="GBO07486.1"/>
    <property type="molecule type" value="Genomic_DNA"/>
</dbReference>
<dbReference type="Proteomes" id="UP000499080">
    <property type="component" value="Unassembled WGS sequence"/>
</dbReference>
<protein>
    <submittedName>
        <fullName evidence="1">Uncharacterized protein</fullName>
    </submittedName>
</protein>